<dbReference type="RefSeq" id="WP_114381104.1">
    <property type="nucleotide sequence ID" value="NZ_QPJD01000009.1"/>
</dbReference>
<evidence type="ECO:0000313" key="2">
    <source>
        <dbReference type="EMBL" id="RCW46458.1"/>
    </source>
</evidence>
<dbReference type="Proteomes" id="UP000252415">
    <property type="component" value="Unassembled WGS sequence"/>
</dbReference>
<dbReference type="AlphaFoldDB" id="A0A368W1D8"/>
<reference evidence="2 3" key="1">
    <citation type="submission" date="2018-07" db="EMBL/GenBank/DDBJ databases">
        <title>Genomic Encyclopedia of Type Strains, Phase III (KMG-III): the genomes of soil and plant-associated and newly described type strains.</title>
        <authorList>
            <person name="Whitman W."/>
        </authorList>
    </citation>
    <scope>NUCLEOTIDE SEQUENCE [LARGE SCALE GENOMIC DNA]</scope>
    <source>
        <strain evidence="2 3">CECT 7506</strain>
    </source>
</reference>
<accession>A0A368W1D8</accession>
<proteinExistence type="predicted"/>
<feature type="domain" description="YhfM-like" evidence="1">
    <location>
        <begin position="52"/>
        <end position="137"/>
    </location>
</feature>
<name>A0A368W1D8_9BACL</name>
<sequence length="139" mass="15640">MAIIKSWFFILILIILFGGLLGCNAVKEKEILNIRLECADLCKQMEKPPFTEKTFEDTDEIKTFVKAINKAKKMNGELDYGVLFLMHISFKDGSQKKYVLNITKEEGGTGLLVDTADSGQGYEIPEGLHNELSKIIYTS</sequence>
<dbReference type="Pfam" id="PF26353">
    <property type="entry name" value="YhfM"/>
    <property type="match status" value="1"/>
</dbReference>
<evidence type="ECO:0000313" key="3">
    <source>
        <dbReference type="Proteomes" id="UP000252415"/>
    </source>
</evidence>
<dbReference type="PROSITE" id="PS51257">
    <property type="entry name" value="PROKAR_LIPOPROTEIN"/>
    <property type="match status" value="1"/>
</dbReference>
<dbReference type="EMBL" id="QPJD01000009">
    <property type="protein sequence ID" value="RCW46458.1"/>
    <property type="molecule type" value="Genomic_DNA"/>
</dbReference>
<protein>
    <recommendedName>
        <fullName evidence="1">YhfM-like domain-containing protein</fullName>
    </recommendedName>
</protein>
<comment type="caution">
    <text evidence="2">The sequence shown here is derived from an EMBL/GenBank/DDBJ whole genome shotgun (WGS) entry which is preliminary data.</text>
</comment>
<organism evidence="2 3">
    <name type="scientific">Paenibacillus prosopidis</name>
    <dbReference type="NCBI Taxonomy" id="630520"/>
    <lineage>
        <taxon>Bacteria</taxon>
        <taxon>Bacillati</taxon>
        <taxon>Bacillota</taxon>
        <taxon>Bacilli</taxon>
        <taxon>Bacillales</taxon>
        <taxon>Paenibacillaceae</taxon>
        <taxon>Paenibacillus</taxon>
    </lineage>
</organism>
<gene>
    <name evidence="2" type="ORF">DFP97_109101</name>
</gene>
<dbReference type="OrthoDB" id="2920731at2"/>
<evidence type="ECO:0000259" key="1">
    <source>
        <dbReference type="Pfam" id="PF26353"/>
    </source>
</evidence>
<dbReference type="InterPro" id="IPR058780">
    <property type="entry name" value="YhfM-like_dom"/>
</dbReference>
<keyword evidence="3" id="KW-1185">Reference proteome</keyword>